<proteinExistence type="predicted"/>
<evidence type="ECO:0000256" key="2">
    <source>
        <dbReference type="SAM" id="Phobius"/>
    </source>
</evidence>
<accession>A0A1M2V6G5</accession>
<protein>
    <submittedName>
        <fullName evidence="3">Uncharacterized protein</fullName>
    </submittedName>
</protein>
<dbReference type="OrthoDB" id="2753342at2759"/>
<feature type="transmembrane region" description="Helical" evidence="2">
    <location>
        <begin position="114"/>
        <end position="135"/>
    </location>
</feature>
<feature type="transmembrane region" description="Helical" evidence="2">
    <location>
        <begin position="86"/>
        <end position="108"/>
    </location>
</feature>
<gene>
    <name evidence="3" type="ORF">TRAPUB_6247</name>
</gene>
<feature type="compositionally biased region" description="Basic and acidic residues" evidence="1">
    <location>
        <begin position="206"/>
        <end position="222"/>
    </location>
</feature>
<name>A0A1M2V6G5_TRAPU</name>
<sequence length="222" mass="24309">MSIAVILIPAGAILANVAIGIWAMWTLSRTHPGDLLVLADVTIRIRYFFILTFCVNMLCASLICFKIWRVHVLAKRVVDVSATKNVLEIVIESAALYCAYLFALIVTSSVGSNVFFVFLDPLPPVTAVIFSMLIVRAQITPKEPSTAQRSSIHFWSRSYGPGLSTVARRSDGSLADAEINVNLQHITDSVTDSTVVDSTSRIGYHPGERGSSSREYELSKMA</sequence>
<organism evidence="3 4">
    <name type="scientific">Trametes pubescens</name>
    <name type="common">White-rot fungus</name>
    <dbReference type="NCBI Taxonomy" id="154538"/>
    <lineage>
        <taxon>Eukaryota</taxon>
        <taxon>Fungi</taxon>
        <taxon>Dikarya</taxon>
        <taxon>Basidiomycota</taxon>
        <taxon>Agaricomycotina</taxon>
        <taxon>Agaricomycetes</taxon>
        <taxon>Polyporales</taxon>
        <taxon>Polyporaceae</taxon>
        <taxon>Trametes</taxon>
    </lineage>
</organism>
<dbReference type="EMBL" id="MNAD01001626">
    <property type="protein sequence ID" value="OJT03199.1"/>
    <property type="molecule type" value="Genomic_DNA"/>
</dbReference>
<evidence type="ECO:0000313" key="3">
    <source>
        <dbReference type="EMBL" id="OJT03199.1"/>
    </source>
</evidence>
<evidence type="ECO:0000256" key="1">
    <source>
        <dbReference type="SAM" id="MobiDB-lite"/>
    </source>
</evidence>
<keyword evidence="2" id="KW-1133">Transmembrane helix</keyword>
<dbReference type="AlphaFoldDB" id="A0A1M2V6G5"/>
<keyword evidence="4" id="KW-1185">Reference proteome</keyword>
<keyword evidence="2" id="KW-0812">Transmembrane</keyword>
<keyword evidence="2" id="KW-0472">Membrane</keyword>
<feature type="region of interest" description="Disordered" evidence="1">
    <location>
        <begin position="200"/>
        <end position="222"/>
    </location>
</feature>
<comment type="caution">
    <text evidence="3">The sequence shown here is derived from an EMBL/GenBank/DDBJ whole genome shotgun (WGS) entry which is preliminary data.</text>
</comment>
<dbReference type="Proteomes" id="UP000184267">
    <property type="component" value="Unassembled WGS sequence"/>
</dbReference>
<dbReference type="STRING" id="154538.A0A1M2V6G5"/>
<evidence type="ECO:0000313" key="4">
    <source>
        <dbReference type="Proteomes" id="UP000184267"/>
    </source>
</evidence>
<feature type="transmembrane region" description="Helical" evidence="2">
    <location>
        <begin position="45"/>
        <end position="65"/>
    </location>
</feature>
<feature type="transmembrane region" description="Helical" evidence="2">
    <location>
        <begin position="5"/>
        <end position="25"/>
    </location>
</feature>
<reference evidence="3 4" key="1">
    <citation type="submission" date="2016-10" db="EMBL/GenBank/DDBJ databases">
        <title>Genome sequence of the basidiomycete white-rot fungus Trametes pubescens.</title>
        <authorList>
            <person name="Makela M.R."/>
            <person name="Granchi Z."/>
            <person name="Peng M."/>
            <person name="De Vries R.P."/>
            <person name="Grigoriev I."/>
            <person name="Riley R."/>
            <person name="Hilden K."/>
        </authorList>
    </citation>
    <scope>NUCLEOTIDE SEQUENCE [LARGE SCALE GENOMIC DNA]</scope>
    <source>
        <strain evidence="3 4">FBCC735</strain>
    </source>
</reference>